<name>A0ABS7PFL1_9SPHN</name>
<feature type="transmembrane region" description="Helical" evidence="1">
    <location>
        <begin position="12"/>
        <end position="30"/>
    </location>
</feature>
<dbReference type="SUPFAM" id="SSF141868">
    <property type="entry name" value="EAL domain-like"/>
    <property type="match status" value="1"/>
</dbReference>
<dbReference type="Proteomes" id="UP000759298">
    <property type="component" value="Unassembled WGS sequence"/>
</dbReference>
<keyword evidence="1" id="KW-0812">Transmembrane</keyword>
<feature type="transmembrane region" description="Helical" evidence="1">
    <location>
        <begin position="260"/>
        <end position="281"/>
    </location>
</feature>
<dbReference type="InterPro" id="IPR035919">
    <property type="entry name" value="EAL_sf"/>
</dbReference>
<dbReference type="PANTHER" id="PTHR33121">
    <property type="entry name" value="CYCLIC DI-GMP PHOSPHODIESTERASE PDEF"/>
    <property type="match status" value="1"/>
</dbReference>
<gene>
    <name evidence="3" type="ORF">KYN89_12325</name>
</gene>
<dbReference type="InterPro" id="IPR050706">
    <property type="entry name" value="Cyclic-di-GMP_PDE-like"/>
</dbReference>
<evidence type="ECO:0000313" key="4">
    <source>
        <dbReference type="Proteomes" id="UP000759298"/>
    </source>
</evidence>
<accession>A0ABS7PFL1</accession>
<dbReference type="PROSITE" id="PS50883">
    <property type="entry name" value="EAL"/>
    <property type="match status" value="1"/>
</dbReference>
<dbReference type="EMBL" id="JAHWXP010000003">
    <property type="protein sequence ID" value="MBY8337829.1"/>
    <property type="molecule type" value="Genomic_DNA"/>
</dbReference>
<dbReference type="InterPro" id="IPR001633">
    <property type="entry name" value="EAL_dom"/>
</dbReference>
<organism evidence="3 4">
    <name type="scientific">Alteriqipengyuania abyssalis</name>
    <dbReference type="NCBI Taxonomy" id="2860200"/>
    <lineage>
        <taxon>Bacteria</taxon>
        <taxon>Pseudomonadati</taxon>
        <taxon>Pseudomonadota</taxon>
        <taxon>Alphaproteobacteria</taxon>
        <taxon>Sphingomonadales</taxon>
        <taxon>Erythrobacteraceae</taxon>
        <taxon>Alteriqipengyuania</taxon>
    </lineage>
</organism>
<dbReference type="Gene3D" id="3.20.20.450">
    <property type="entry name" value="EAL domain"/>
    <property type="match status" value="1"/>
</dbReference>
<sequence>MHRKFWLSERSRHLYIAIAIALLAGAISLLKPLDITAWAIQSRLSDRDASGTIALVEVGAYTDQNAAEENRHIASLIRKLRARGATRIFVNIPLRESNLPSVDEELSRVLSDNLDYVYVAGANLPEQQNATQDLRANALSFERLKGFDNDVSQDFLRFVWTIRAEGDGGRESLAFALSRSGQKRTEVFIDGTIDSTSIPRLNQGNFDLAIDRIDVPDTAFVIGVGQLGNELRVAKHGYVTNSVAHILGAETLLRGTGQRVAFYVLPLAIGLALLLGVWFARTPRIRRLVYAACVLAFVSVFVGTGLAGVQAHFADTLLLLTVYASLRGLVLYKQRHLYIDPITRLPNFSALRRDFYASEGQGNQGVVVVKILRLDSIFAHVSEGEKRAYLRQVSDRLCITGKDTKIYFDGGKYFAFMLDGAIDYESHLSGLRAIVSQPIIIASKSIDVAVTVGADFSSKGLPAHRLSSAIAAADHAREAFQPVFIVSDACHDDEWDHSLTARLAEALAEDRISIKVQPQVDLKTGKFVAAEVLARWQDQAGNEISPARFIPQFERMARLDELTGRILDKAMAALRSLQDTGCVLPLSVNVSAVQFVDDRIAEMVEKSLRDYAVDPSLLKIEVTETARIEDFETARQIVERLRSQGITFSLDDFGVGSANLEALQRLPFDEVKIDQLFIQQLAGSCKTRAIVEGVLHTTSRAGMTSVAEGIEDLETHTWLSSIGCDRGQGYFIAKPMVISQFRNLLELNRDVMSRPDYG</sequence>
<comment type="caution">
    <text evidence="3">The sequence shown here is derived from an EMBL/GenBank/DDBJ whole genome shotgun (WGS) entry which is preliminary data.</text>
</comment>
<feature type="domain" description="EAL" evidence="2">
    <location>
        <begin position="496"/>
        <end position="749"/>
    </location>
</feature>
<dbReference type="SMART" id="SM00052">
    <property type="entry name" value="EAL"/>
    <property type="match status" value="1"/>
</dbReference>
<protein>
    <submittedName>
        <fullName evidence="3">GGDEF domain-containing phosphodiesterase</fullName>
    </submittedName>
</protein>
<dbReference type="PANTHER" id="PTHR33121:SF70">
    <property type="entry name" value="SIGNALING PROTEIN YKOW"/>
    <property type="match status" value="1"/>
</dbReference>
<keyword evidence="4" id="KW-1185">Reference proteome</keyword>
<dbReference type="CDD" id="cd01948">
    <property type="entry name" value="EAL"/>
    <property type="match status" value="1"/>
</dbReference>
<keyword evidence="1" id="KW-1133">Transmembrane helix</keyword>
<dbReference type="RefSeq" id="WP_222825331.1">
    <property type="nucleotide sequence ID" value="NZ_JAHWXP010000003.1"/>
</dbReference>
<reference evidence="3 4" key="1">
    <citation type="submission" date="2021-07" db="EMBL/GenBank/DDBJ databases">
        <title>Alteriqipengyuania abyssalis NZ-12B nov, sp.nov isolated from deep sea sponge in pacific ocean.</title>
        <authorList>
            <person name="Tareen S."/>
            <person name="Wink J."/>
        </authorList>
    </citation>
    <scope>NUCLEOTIDE SEQUENCE [LARGE SCALE GENOMIC DNA]</scope>
    <source>
        <strain evidence="3 4">NZ-12B</strain>
    </source>
</reference>
<evidence type="ECO:0000313" key="3">
    <source>
        <dbReference type="EMBL" id="MBY8337829.1"/>
    </source>
</evidence>
<proteinExistence type="predicted"/>
<keyword evidence="1" id="KW-0472">Membrane</keyword>
<evidence type="ECO:0000256" key="1">
    <source>
        <dbReference type="SAM" id="Phobius"/>
    </source>
</evidence>
<feature type="transmembrane region" description="Helical" evidence="1">
    <location>
        <begin position="288"/>
        <end position="307"/>
    </location>
</feature>
<evidence type="ECO:0000259" key="2">
    <source>
        <dbReference type="PROSITE" id="PS50883"/>
    </source>
</evidence>
<dbReference type="InterPro" id="IPR043128">
    <property type="entry name" value="Rev_trsase/Diguanyl_cyclase"/>
</dbReference>
<dbReference type="Pfam" id="PF00563">
    <property type="entry name" value="EAL"/>
    <property type="match status" value="1"/>
</dbReference>
<dbReference type="Gene3D" id="3.30.70.270">
    <property type="match status" value="1"/>
</dbReference>